<name>A0ABZ2W789_9GAMM</name>
<dbReference type="PANTHER" id="PTHR48109">
    <property type="entry name" value="DIHYDROOROTATE DEHYDROGENASE (QUINONE), MITOCHONDRIAL-RELATED"/>
    <property type="match status" value="1"/>
</dbReference>
<gene>
    <name evidence="3" type="ORF">NLK58_09015</name>
</gene>
<reference evidence="3 4" key="1">
    <citation type="submission" date="2022-07" db="EMBL/GenBank/DDBJ databases">
        <title>A copper resistant bacterium isolated from sediment samples of deep sea hydrothermal areas.</title>
        <authorList>
            <person name="Zeng X."/>
        </authorList>
    </citation>
    <scope>NUCLEOTIDE SEQUENCE [LARGE SCALE GENOMIC DNA]</scope>
    <source>
        <strain evidence="4">CuT 6</strain>
    </source>
</reference>
<evidence type="ECO:0000313" key="4">
    <source>
        <dbReference type="Proteomes" id="UP001475781"/>
    </source>
</evidence>
<dbReference type="InterPro" id="IPR013785">
    <property type="entry name" value="Aldolase_TIM"/>
</dbReference>
<dbReference type="Gene3D" id="3.20.20.70">
    <property type="entry name" value="Aldolase class I"/>
    <property type="match status" value="1"/>
</dbReference>
<dbReference type="InterPro" id="IPR050074">
    <property type="entry name" value="DHO_dehydrogenase"/>
</dbReference>
<evidence type="ECO:0008006" key="5">
    <source>
        <dbReference type="Google" id="ProtNLM"/>
    </source>
</evidence>
<dbReference type="RefSeq" id="WP_341582569.1">
    <property type="nucleotide sequence ID" value="NZ_CP101118.1"/>
</dbReference>
<dbReference type="EMBL" id="CP101118">
    <property type="protein sequence ID" value="WZF90306.1"/>
    <property type="molecule type" value="Genomic_DNA"/>
</dbReference>
<organism evidence="3 4">
    <name type="scientific">Marinobacter metalliresistant</name>
    <dbReference type="NCBI Taxonomy" id="2961995"/>
    <lineage>
        <taxon>Bacteria</taxon>
        <taxon>Pseudomonadati</taxon>
        <taxon>Pseudomonadota</taxon>
        <taxon>Gammaproteobacteria</taxon>
        <taxon>Pseudomonadales</taxon>
        <taxon>Marinobacteraceae</taxon>
        <taxon>Marinobacter</taxon>
    </lineage>
</organism>
<protein>
    <recommendedName>
        <fullName evidence="5">Phosphoserine aminotransferase</fullName>
    </recommendedName>
</protein>
<dbReference type="PANTHER" id="PTHR48109:SF4">
    <property type="entry name" value="DIHYDROOROTATE DEHYDROGENASE (QUINONE), MITOCHONDRIAL"/>
    <property type="match status" value="1"/>
</dbReference>
<keyword evidence="4" id="KW-1185">Reference proteome</keyword>
<evidence type="ECO:0000256" key="1">
    <source>
        <dbReference type="ARBA" id="ARBA00001917"/>
    </source>
</evidence>
<evidence type="ECO:0000256" key="2">
    <source>
        <dbReference type="ARBA" id="ARBA00004725"/>
    </source>
</evidence>
<comment type="pathway">
    <text evidence="2">Pyrimidine metabolism; UMP biosynthesis via de novo pathway.</text>
</comment>
<accession>A0ABZ2W789</accession>
<evidence type="ECO:0000313" key="3">
    <source>
        <dbReference type="EMBL" id="WZF90306.1"/>
    </source>
</evidence>
<proteinExistence type="predicted"/>
<dbReference type="Proteomes" id="UP001475781">
    <property type="component" value="Chromosome"/>
</dbReference>
<sequence length="289" mass="32034">MANLLARPTITREQAFLRACNQASNLPLASERLREGATAINCMGLSFPNRLGIAAGFDRCGKLGRSAGNLGFGAIELGSWTQENWPRSLPAQHSEAILNTRLGIRLAATAPVSPEQETAQLLHLIESAWFTADYLTIAPDWLQQAVPFRQLHRNLLRLREALQTLESQTRKFCPVVYKLRVKPGNEEACNLIPYLACQEVDGILISFDFGKPVTDAHYRQWRDPELQASTCRTIEACQHHLNGSSALLTNGGVCSRQNYLDRLSAGADLVQLHNALVFEGPDIGWKFSQ</sequence>
<comment type="cofactor">
    <cofactor evidence="1">
        <name>FMN</name>
        <dbReference type="ChEBI" id="CHEBI:58210"/>
    </cofactor>
</comment>
<dbReference type="SUPFAM" id="SSF51395">
    <property type="entry name" value="FMN-linked oxidoreductases"/>
    <property type="match status" value="1"/>
</dbReference>